<evidence type="ECO:0000313" key="2">
    <source>
        <dbReference type="Proteomes" id="UP000826195"/>
    </source>
</evidence>
<evidence type="ECO:0000313" key="1">
    <source>
        <dbReference type="EMBL" id="KAH0554710.1"/>
    </source>
</evidence>
<gene>
    <name evidence="1" type="ORF">KQX54_012401</name>
</gene>
<dbReference type="AlphaFoldDB" id="A0AAV7IRE2"/>
<proteinExistence type="predicted"/>
<sequence>MRHEACASSLSVDSSGVWRAASAPMRAAARLPPAQRGGPPSQVALSRDIIDCEWLEWLFVRKRLSGALVPRDSEKGESRGSYRIYREIGSQVWNFGSWVEQKVRTEFEVNLMIRSLENAKIEVLE</sequence>
<dbReference type="EMBL" id="JAHXZJ010001119">
    <property type="protein sequence ID" value="KAH0554710.1"/>
    <property type="molecule type" value="Genomic_DNA"/>
</dbReference>
<dbReference type="Proteomes" id="UP000826195">
    <property type="component" value="Unassembled WGS sequence"/>
</dbReference>
<keyword evidence="2" id="KW-1185">Reference proteome</keyword>
<organism evidence="1 2">
    <name type="scientific">Cotesia glomerata</name>
    <name type="common">Lepidopteran parasitic wasp</name>
    <name type="synonym">Apanteles glomeratus</name>
    <dbReference type="NCBI Taxonomy" id="32391"/>
    <lineage>
        <taxon>Eukaryota</taxon>
        <taxon>Metazoa</taxon>
        <taxon>Ecdysozoa</taxon>
        <taxon>Arthropoda</taxon>
        <taxon>Hexapoda</taxon>
        <taxon>Insecta</taxon>
        <taxon>Pterygota</taxon>
        <taxon>Neoptera</taxon>
        <taxon>Endopterygota</taxon>
        <taxon>Hymenoptera</taxon>
        <taxon>Apocrita</taxon>
        <taxon>Ichneumonoidea</taxon>
        <taxon>Braconidae</taxon>
        <taxon>Microgastrinae</taxon>
        <taxon>Cotesia</taxon>
    </lineage>
</organism>
<comment type="caution">
    <text evidence="1">The sequence shown here is derived from an EMBL/GenBank/DDBJ whole genome shotgun (WGS) entry which is preliminary data.</text>
</comment>
<accession>A0AAV7IRE2</accession>
<protein>
    <submittedName>
        <fullName evidence="1">Uncharacterized protein</fullName>
    </submittedName>
</protein>
<reference evidence="1 2" key="1">
    <citation type="journal article" date="2021" name="J. Hered.">
        <title>A chromosome-level genome assembly of the parasitoid wasp, Cotesia glomerata (Hymenoptera: Braconidae).</title>
        <authorList>
            <person name="Pinto B.J."/>
            <person name="Weis J.J."/>
            <person name="Gamble T."/>
            <person name="Ode P.J."/>
            <person name="Paul R."/>
            <person name="Zaspel J.M."/>
        </authorList>
    </citation>
    <scope>NUCLEOTIDE SEQUENCE [LARGE SCALE GENOMIC DNA]</scope>
    <source>
        <strain evidence="1">CgM1</strain>
    </source>
</reference>
<name>A0AAV7IRE2_COTGL</name>